<keyword evidence="3" id="KW-0238">DNA-binding</keyword>
<keyword evidence="4" id="KW-0804">Transcription</keyword>
<feature type="region of interest" description="Disordered" evidence="6">
    <location>
        <begin position="564"/>
        <end position="642"/>
    </location>
</feature>
<evidence type="ECO:0000256" key="1">
    <source>
        <dbReference type="ARBA" id="ARBA00004123"/>
    </source>
</evidence>
<dbReference type="GO" id="GO:0003677">
    <property type="term" value="F:DNA binding"/>
    <property type="evidence" value="ECO:0007669"/>
    <property type="project" value="UniProtKB-KW"/>
</dbReference>
<feature type="region of interest" description="Disordered" evidence="6">
    <location>
        <begin position="337"/>
        <end position="372"/>
    </location>
</feature>
<accession>A0AAN9KL87</accession>
<dbReference type="PANTHER" id="PTHR34067:SF20">
    <property type="entry name" value="OS08G0206700 PROTEIN"/>
    <property type="match status" value="1"/>
</dbReference>
<dbReference type="PROSITE" id="PS50982">
    <property type="entry name" value="MBD"/>
    <property type="match status" value="2"/>
</dbReference>
<organism evidence="8 9">
    <name type="scientific">Clitoria ternatea</name>
    <name type="common">Butterfly pea</name>
    <dbReference type="NCBI Taxonomy" id="43366"/>
    <lineage>
        <taxon>Eukaryota</taxon>
        <taxon>Viridiplantae</taxon>
        <taxon>Streptophyta</taxon>
        <taxon>Embryophyta</taxon>
        <taxon>Tracheophyta</taxon>
        <taxon>Spermatophyta</taxon>
        <taxon>Magnoliopsida</taxon>
        <taxon>eudicotyledons</taxon>
        <taxon>Gunneridae</taxon>
        <taxon>Pentapetalae</taxon>
        <taxon>rosids</taxon>
        <taxon>fabids</taxon>
        <taxon>Fabales</taxon>
        <taxon>Fabaceae</taxon>
        <taxon>Papilionoideae</taxon>
        <taxon>50 kb inversion clade</taxon>
        <taxon>NPAAA clade</taxon>
        <taxon>indigoferoid/millettioid clade</taxon>
        <taxon>Phaseoleae</taxon>
        <taxon>Clitoria</taxon>
    </lineage>
</organism>
<dbReference type="InterPro" id="IPR038945">
    <property type="entry name" value="MBD13-like"/>
</dbReference>
<dbReference type="PANTHER" id="PTHR34067">
    <property type="entry name" value="OS04G0193200 PROTEIN"/>
    <property type="match status" value="1"/>
</dbReference>
<feature type="region of interest" description="Disordered" evidence="6">
    <location>
        <begin position="751"/>
        <end position="785"/>
    </location>
</feature>
<feature type="domain" description="MBD" evidence="7">
    <location>
        <begin position="29"/>
        <end position="106"/>
    </location>
</feature>
<dbReference type="InterPro" id="IPR001739">
    <property type="entry name" value="Methyl_CpG_DNA-bd"/>
</dbReference>
<feature type="region of interest" description="Disordered" evidence="6">
    <location>
        <begin position="433"/>
        <end position="452"/>
    </location>
</feature>
<feature type="region of interest" description="Disordered" evidence="6">
    <location>
        <begin position="972"/>
        <end position="996"/>
    </location>
</feature>
<comment type="caution">
    <text evidence="8">The sequence shown here is derived from an EMBL/GenBank/DDBJ whole genome shotgun (WGS) entry which is preliminary data.</text>
</comment>
<feature type="compositionally biased region" description="Basic and acidic residues" evidence="6">
    <location>
        <begin position="768"/>
        <end position="780"/>
    </location>
</feature>
<evidence type="ECO:0000256" key="5">
    <source>
        <dbReference type="ARBA" id="ARBA00023242"/>
    </source>
</evidence>
<dbReference type="Pfam" id="PF01429">
    <property type="entry name" value="MBD"/>
    <property type="match status" value="2"/>
</dbReference>
<proteinExistence type="predicted"/>
<dbReference type="SUPFAM" id="SSF54171">
    <property type="entry name" value="DNA-binding domain"/>
    <property type="match status" value="2"/>
</dbReference>
<feature type="compositionally biased region" description="Basic and acidic residues" evidence="6">
    <location>
        <begin position="1"/>
        <end position="11"/>
    </location>
</feature>
<keyword evidence="9" id="KW-1185">Reference proteome</keyword>
<feature type="compositionally biased region" description="Polar residues" evidence="6">
    <location>
        <begin position="344"/>
        <end position="354"/>
    </location>
</feature>
<feature type="region of interest" description="Disordered" evidence="6">
    <location>
        <begin position="656"/>
        <end position="697"/>
    </location>
</feature>
<dbReference type="Proteomes" id="UP001359559">
    <property type="component" value="Unassembled WGS sequence"/>
</dbReference>
<feature type="domain" description="MBD" evidence="7">
    <location>
        <begin position="273"/>
        <end position="340"/>
    </location>
</feature>
<comment type="subcellular location">
    <subcellularLocation>
        <location evidence="1">Nucleus</location>
    </subcellularLocation>
</comment>
<sequence length="996" mass="110293">MGNHDVVKSEETNGQMDSSTKCNSKKKTVEKANERPEWLPNDWDVEFRIRKSGAHMGSGYKCYIDPLNGYKFYSKPEVFRYLETIKDNSCTSKKQKKCTNMHSPTDIVVEKSPGEVVAEKSPTKVVAEKSPVKVVAEKSPAEVVIEKSAVEDLPPGWVKEVKIRKNKKGIEKDPVVEKSPVEVVAERSPVKFVAEKSPLNVVAEKSPVKVVAGKSPVKAVAEKSPVKVEIEKSPVKAVAEKSPVKVEVERSPVKVEVEQSPVKVDVEQSPVEAVSEKSTVEDLPPGWVKEVKIRKNTNGNRKDAFYSDPVSGYVFRSKKDVMRYLESGDICSCAFKPTRGPIQNEDNLTPSTTAKRQKSKLPVPKEQPSVATEILDRSSIGSPDANNLRKGEDVNVPFGMMVTPVPTPMIESVVKMHSLENRTVGAANSSEMMTTAHPSSSAPLKNESLQESGEVLSADVQEKVNVVDMVENANGKTHSSHRKSKNKEFYVRHRFSPRLAGIKPANNVISEQSFQISNRNPRKSRNTVNVEMENKSSEHSNDVPAIELVHKMQQEVINISEDQVVSKEQPHHQEIVKIEDNKPAIQTDSNKSSNKKKHRVPRRRASKRLPPGFEHVVMNSKSSEKAPKYKSKKSKDEVKVEWQQSEDRSIAVLAAHAPINGESANKGKKSPKISSTADNKVKQAAHVGMDDEKSEPGGLSFASHYSWSDPSLEFAMNTLTGVLPPVENSVDNRPTIIPETDIQKTLMDNVTERSRDSQNNMLGIVTGSRDRNSQVRSDKPNRKKELKVPMRLSKQLAGLEPEVLPSQRAVEYSTRKPCTEPIATSILTNGDSSYLDAMEETKPTIQASESLKTEVLGELANKSEKSFDVQIVDREQLLKVKAENIGDRESEPQLPVTFGDSWSDPCLEFAIKTLTGALPVDTGADILPVMTRDVDDPLYKQSHGSVVTSNNEEARDNSNQFLNRKELNMVSQPELRTGSTSCANAPKVANRESFVD</sequence>
<evidence type="ECO:0000313" key="9">
    <source>
        <dbReference type="Proteomes" id="UP001359559"/>
    </source>
</evidence>
<evidence type="ECO:0000256" key="3">
    <source>
        <dbReference type="ARBA" id="ARBA00023125"/>
    </source>
</evidence>
<name>A0AAN9KL87_CLITE</name>
<feature type="compositionally biased region" description="Polar residues" evidence="6">
    <location>
        <begin position="433"/>
        <end position="451"/>
    </location>
</feature>
<dbReference type="AlphaFoldDB" id="A0AAN9KL87"/>
<reference evidence="8 9" key="1">
    <citation type="submission" date="2024-01" db="EMBL/GenBank/DDBJ databases">
        <title>The genomes of 5 underutilized Papilionoideae crops provide insights into root nodulation and disease resistance.</title>
        <authorList>
            <person name="Yuan L."/>
        </authorList>
    </citation>
    <scope>NUCLEOTIDE SEQUENCE [LARGE SCALE GENOMIC DNA]</scope>
    <source>
        <strain evidence="8">LY-2023</strain>
        <tissue evidence="8">Leaf</tissue>
    </source>
</reference>
<feature type="compositionally biased region" description="Polar residues" evidence="6">
    <location>
        <begin position="12"/>
        <end position="22"/>
    </location>
</feature>
<evidence type="ECO:0000256" key="6">
    <source>
        <dbReference type="SAM" id="MobiDB-lite"/>
    </source>
</evidence>
<evidence type="ECO:0000259" key="7">
    <source>
        <dbReference type="PROSITE" id="PS50982"/>
    </source>
</evidence>
<evidence type="ECO:0000313" key="8">
    <source>
        <dbReference type="EMBL" id="KAK7318278.1"/>
    </source>
</evidence>
<protein>
    <recommendedName>
        <fullName evidence="7">MBD domain-containing protein</fullName>
    </recommendedName>
</protein>
<evidence type="ECO:0000256" key="2">
    <source>
        <dbReference type="ARBA" id="ARBA00023015"/>
    </source>
</evidence>
<dbReference type="Gene3D" id="3.30.890.10">
    <property type="entry name" value="Methyl-cpg-binding Protein 2, Chain A"/>
    <property type="match status" value="2"/>
</dbReference>
<gene>
    <name evidence="8" type="ORF">RJT34_02977</name>
</gene>
<feature type="compositionally biased region" description="Basic residues" evidence="6">
    <location>
        <begin position="593"/>
        <end position="607"/>
    </location>
</feature>
<feature type="compositionally biased region" description="Basic and acidic residues" evidence="6">
    <location>
        <begin position="564"/>
        <end position="582"/>
    </location>
</feature>
<dbReference type="InterPro" id="IPR016177">
    <property type="entry name" value="DNA-bd_dom_sf"/>
</dbReference>
<dbReference type="GO" id="GO:0005634">
    <property type="term" value="C:nucleus"/>
    <property type="evidence" value="ECO:0007669"/>
    <property type="project" value="UniProtKB-SubCell"/>
</dbReference>
<keyword evidence="2" id="KW-0805">Transcription regulation</keyword>
<feature type="region of interest" description="Disordered" evidence="6">
    <location>
        <begin position="1"/>
        <end position="34"/>
    </location>
</feature>
<dbReference type="EMBL" id="JAYKXN010000001">
    <property type="protein sequence ID" value="KAK7318278.1"/>
    <property type="molecule type" value="Genomic_DNA"/>
</dbReference>
<keyword evidence="5" id="KW-0539">Nucleus</keyword>
<evidence type="ECO:0000256" key="4">
    <source>
        <dbReference type="ARBA" id="ARBA00023163"/>
    </source>
</evidence>